<name>A0A5C6M3C2_9PLAN</name>
<accession>A0A5C6M3C2</accession>
<protein>
    <recommendedName>
        <fullName evidence="3">DNRLRE domain-containing protein</fullName>
    </recommendedName>
</protein>
<dbReference type="AlphaFoldDB" id="A0A5C6M3C2"/>
<sequence length="224" mass="24280">MIRFPLLKLSVLCPLFLGGYGLTPQSGLPELIADEVTVAFQQGVNGYRGTVDTEIWALAPHTILESNPNSSTDADNDGGESQCLLRFDGIIGREPGRIPPGAAIHSARLLVSAFDQGSTVNLHRMLVPFDRAATWSSLVSGVSADGLEASRHKDAFTFGKIAANSSEIIFDVTDTVQIWANGEANHGWVFLNTGGNGWDFYASEFDDIRQRPKLIVEYSLPEAE</sequence>
<evidence type="ECO:0008006" key="3">
    <source>
        <dbReference type="Google" id="ProtNLM"/>
    </source>
</evidence>
<evidence type="ECO:0000313" key="1">
    <source>
        <dbReference type="EMBL" id="TWW08552.1"/>
    </source>
</evidence>
<proteinExistence type="predicted"/>
<dbReference type="Proteomes" id="UP000321083">
    <property type="component" value="Unassembled WGS sequence"/>
</dbReference>
<reference evidence="1 2" key="1">
    <citation type="submission" date="2019-08" db="EMBL/GenBank/DDBJ databases">
        <title>100 year-old enigma solved: identification of Planctomyces bekefii, the type genus and species of the phylum Planctomycetes.</title>
        <authorList>
            <person name="Svetlana D.N."/>
            <person name="Overmann J."/>
        </authorList>
    </citation>
    <scope>NUCLEOTIDE SEQUENCE [LARGE SCALE GENOMIC DNA]</scope>
    <source>
        <strain evidence="1">Phe10_nw2017</strain>
    </source>
</reference>
<dbReference type="NCBIfam" id="NF033679">
    <property type="entry name" value="DNRLRE_dom"/>
    <property type="match status" value="1"/>
</dbReference>
<comment type="caution">
    <text evidence="1">The sequence shown here is derived from an EMBL/GenBank/DDBJ whole genome shotgun (WGS) entry which is preliminary data.</text>
</comment>
<organism evidence="1 2">
    <name type="scientific">Planctomyces bekefii</name>
    <dbReference type="NCBI Taxonomy" id="1653850"/>
    <lineage>
        <taxon>Bacteria</taxon>
        <taxon>Pseudomonadati</taxon>
        <taxon>Planctomycetota</taxon>
        <taxon>Planctomycetia</taxon>
        <taxon>Planctomycetales</taxon>
        <taxon>Planctomycetaceae</taxon>
        <taxon>Planctomyces</taxon>
    </lineage>
</organism>
<reference evidence="1 2" key="2">
    <citation type="submission" date="2019-08" db="EMBL/GenBank/DDBJ databases">
        <authorList>
            <person name="Henke P."/>
        </authorList>
    </citation>
    <scope>NUCLEOTIDE SEQUENCE [LARGE SCALE GENOMIC DNA]</scope>
    <source>
        <strain evidence="1">Phe10_nw2017</strain>
    </source>
</reference>
<evidence type="ECO:0000313" key="2">
    <source>
        <dbReference type="Proteomes" id="UP000321083"/>
    </source>
</evidence>
<keyword evidence="2" id="KW-1185">Reference proteome</keyword>
<gene>
    <name evidence="1" type="ORF">E3A20_23190</name>
</gene>
<dbReference type="EMBL" id="SRHE01000611">
    <property type="protein sequence ID" value="TWW08552.1"/>
    <property type="molecule type" value="Genomic_DNA"/>
</dbReference>